<dbReference type="RefSeq" id="WP_069700708.1">
    <property type="nucleotide sequence ID" value="NZ_MJAT01000001.1"/>
</dbReference>
<dbReference type="InterPro" id="IPR013983">
    <property type="entry name" value="Ald_Fedxn_OxRdtase_N"/>
</dbReference>
<comment type="cofactor">
    <cofactor evidence="1">
        <name>[4Fe-4S] cluster</name>
        <dbReference type="ChEBI" id="CHEBI:49883"/>
    </cofactor>
</comment>
<dbReference type="PANTHER" id="PTHR30038">
    <property type="entry name" value="ALDEHYDE FERREDOXIN OXIDOREDUCTASE"/>
    <property type="match status" value="1"/>
</dbReference>
<keyword evidence="4" id="KW-0479">Metal-binding</keyword>
<evidence type="ECO:0000256" key="2">
    <source>
        <dbReference type="ARBA" id="ARBA00011032"/>
    </source>
</evidence>
<evidence type="ECO:0000313" key="10">
    <source>
        <dbReference type="EMBL" id="OEH86830.1"/>
    </source>
</evidence>
<evidence type="ECO:0000256" key="7">
    <source>
        <dbReference type="ARBA" id="ARBA00023014"/>
    </source>
</evidence>
<dbReference type="PANTHER" id="PTHR30038:SF8">
    <property type="entry name" value="ALDEHYDE FERREDOXIN OXIDOREDUCTASE"/>
    <property type="match status" value="1"/>
</dbReference>
<dbReference type="GO" id="GO:0051539">
    <property type="term" value="F:4 iron, 4 sulfur cluster binding"/>
    <property type="evidence" value="ECO:0007669"/>
    <property type="project" value="UniProtKB-KW"/>
</dbReference>
<dbReference type="InterPro" id="IPR013984">
    <property type="entry name" value="Ald_Fedxn_OxRdtase_dom2"/>
</dbReference>
<accession>A0A1E5L9L3</accession>
<dbReference type="Gene3D" id="3.60.9.10">
    <property type="entry name" value="Aldehyde ferredoxin oxidoreductase, N-terminal domain"/>
    <property type="match status" value="1"/>
</dbReference>
<dbReference type="GO" id="GO:0046872">
    <property type="term" value="F:metal ion binding"/>
    <property type="evidence" value="ECO:0007669"/>
    <property type="project" value="UniProtKB-KW"/>
</dbReference>
<dbReference type="STRING" id="1390249.BHU72_00760"/>
<evidence type="ECO:0000256" key="1">
    <source>
        <dbReference type="ARBA" id="ARBA00001966"/>
    </source>
</evidence>
<dbReference type="InterPro" id="IPR036021">
    <property type="entry name" value="Tungsten_al_ferr_oxy-like_C"/>
</dbReference>
<dbReference type="InterPro" id="IPR013985">
    <property type="entry name" value="Ald_Fedxn_OxRdtase_dom3"/>
</dbReference>
<feature type="domain" description="Aldehyde ferredoxin oxidoreductase N-terminal" evidence="9">
    <location>
        <begin position="7"/>
        <end position="205"/>
    </location>
</feature>
<dbReference type="Pfam" id="PF01314">
    <property type="entry name" value="AFOR_C"/>
    <property type="match status" value="1"/>
</dbReference>
<evidence type="ECO:0000259" key="9">
    <source>
        <dbReference type="SMART" id="SM00790"/>
    </source>
</evidence>
<dbReference type="Gene3D" id="1.10.599.10">
    <property type="entry name" value="Aldehyde Ferredoxin Oxidoreductase Protein, subunit A, domain 3"/>
    <property type="match status" value="1"/>
</dbReference>
<keyword evidence="6" id="KW-0408">Iron</keyword>
<comment type="cofactor">
    <cofactor evidence="8">
        <name>tungstopterin</name>
        <dbReference type="ChEBI" id="CHEBI:30402"/>
    </cofactor>
</comment>
<name>A0A1E5L9L3_9FIRM</name>
<comment type="similarity">
    <text evidence="2">Belongs to the AOR/FOR family.</text>
</comment>
<dbReference type="OrthoDB" id="9763894at2"/>
<evidence type="ECO:0000256" key="6">
    <source>
        <dbReference type="ARBA" id="ARBA00023004"/>
    </source>
</evidence>
<protein>
    <submittedName>
        <fullName evidence="10">Aldehyde:ferredoxin oxidoreductase</fullName>
    </submittedName>
</protein>
<dbReference type="InterPro" id="IPR036503">
    <property type="entry name" value="Ald_Fedxn_OxRdtase_N_sf"/>
</dbReference>
<dbReference type="SMART" id="SM00790">
    <property type="entry name" value="AFOR_N"/>
    <property type="match status" value="1"/>
</dbReference>
<dbReference type="EMBL" id="MJAT01000001">
    <property type="protein sequence ID" value="OEH86830.1"/>
    <property type="molecule type" value="Genomic_DNA"/>
</dbReference>
<reference evidence="10 11" key="1">
    <citation type="submission" date="2016-09" db="EMBL/GenBank/DDBJ databases">
        <title>Desulfuribacillus arsenicus sp. nov., an obligately anaerobic, dissimilatory arsenic- and antimonate-reducing bacterium isolated from anoxic sediments.</title>
        <authorList>
            <person name="Abin C.A."/>
            <person name="Hollibaugh J.T."/>
        </authorList>
    </citation>
    <scope>NUCLEOTIDE SEQUENCE [LARGE SCALE GENOMIC DNA]</scope>
    <source>
        <strain evidence="10 11">MLFW-2</strain>
    </source>
</reference>
<dbReference type="SUPFAM" id="SSF48310">
    <property type="entry name" value="Aldehyde ferredoxin oxidoreductase, C-terminal domains"/>
    <property type="match status" value="1"/>
</dbReference>
<evidence type="ECO:0000256" key="4">
    <source>
        <dbReference type="ARBA" id="ARBA00022723"/>
    </source>
</evidence>
<keyword evidence="7" id="KW-0411">Iron-sulfur</keyword>
<evidence type="ECO:0000256" key="5">
    <source>
        <dbReference type="ARBA" id="ARBA00023002"/>
    </source>
</evidence>
<keyword evidence="11" id="KW-1185">Reference proteome</keyword>
<comment type="caution">
    <text evidence="10">The sequence shown here is derived from an EMBL/GenBank/DDBJ whole genome shotgun (WGS) entry which is preliminary data.</text>
</comment>
<dbReference type="InterPro" id="IPR051919">
    <property type="entry name" value="W-dependent_AOR"/>
</dbReference>
<proteinExistence type="inferred from homology"/>
<dbReference type="Proteomes" id="UP000095255">
    <property type="component" value="Unassembled WGS sequence"/>
</dbReference>
<dbReference type="GO" id="GO:0009055">
    <property type="term" value="F:electron transfer activity"/>
    <property type="evidence" value="ECO:0007669"/>
    <property type="project" value="InterPro"/>
</dbReference>
<evidence type="ECO:0000313" key="11">
    <source>
        <dbReference type="Proteomes" id="UP000095255"/>
    </source>
</evidence>
<evidence type="ECO:0000256" key="3">
    <source>
        <dbReference type="ARBA" id="ARBA00022485"/>
    </source>
</evidence>
<organism evidence="10 11">
    <name type="scientific">Desulfuribacillus stibiiarsenatis</name>
    <dbReference type="NCBI Taxonomy" id="1390249"/>
    <lineage>
        <taxon>Bacteria</taxon>
        <taxon>Bacillati</taxon>
        <taxon>Bacillota</taxon>
        <taxon>Desulfuribacillia</taxon>
        <taxon>Desulfuribacillales</taxon>
        <taxon>Desulfuribacillaceae</taxon>
        <taxon>Desulfuribacillus</taxon>
    </lineage>
</organism>
<gene>
    <name evidence="10" type="ORF">BHU72_00760</name>
</gene>
<keyword evidence="5" id="KW-0560">Oxidoreductase</keyword>
<keyword evidence="3" id="KW-0004">4Fe-4S</keyword>
<dbReference type="InterPro" id="IPR001203">
    <property type="entry name" value="OxRdtase_Ald_Fedxn_C"/>
</dbReference>
<sequence length="581" mass="64233">MTRQGIRVLEINLTEANIQIHLRKDLLAYLGGTGVAAKLFEEYGRFDLDPLAEEQPVIFANGPFATIYPVATKVIAVFRSPLTGEYGESHAGLRLALAMRGAGYDAIVIHGKSPKPTFLVVSNDGVKFKNASAIWGMGAGEVGNLLRKLAPGAGHRSAIRIGPAGERMVSFANVNVDTYRHFGRLGIGAVFGAKNLKAIVVHGNQDHEVDSMQEYKKVYEELYDQVVDTDIMDKYHGLGTAINVIPLNELGGLPTNNLQSGRFEHAEEISGEAFAEKSLLRQVACSGCPIGCIHIGLHRQQFGEAYEYESKSISYDHELIFALGSFLGMSSQEKVYQLIDRVEELGLDAISAGVVLGWVIEAFEKNMIDQETLGTTVAFDNVEGCIHVLEGIVKQPNDFYRALANGTDAVAEQYGGLEFAMTMGKTEMAGYHTGHAHVIGQSIGARHSHLDNAGYAVDQKFRKDQDQPEVYKKMVQQLVEEEQWRNVVTSLGICLFARNIYTPDVIIRALEAIGITTTQNQLNELGKKIYQLKHKLRTKLGFKIDDLRFPKRFFDTPSLTGTLTPETINNMLDEYKKYVNK</sequence>
<dbReference type="Gene3D" id="1.10.569.10">
    <property type="entry name" value="Aldehyde Ferredoxin Oxidoreductase Protein, subunit A, domain 2"/>
    <property type="match status" value="1"/>
</dbReference>
<dbReference type="GO" id="GO:0016625">
    <property type="term" value="F:oxidoreductase activity, acting on the aldehyde or oxo group of donors, iron-sulfur protein as acceptor"/>
    <property type="evidence" value="ECO:0007669"/>
    <property type="project" value="InterPro"/>
</dbReference>
<dbReference type="SUPFAM" id="SSF56228">
    <property type="entry name" value="Aldehyde ferredoxin oxidoreductase, N-terminal domain"/>
    <property type="match status" value="1"/>
</dbReference>
<dbReference type="Pfam" id="PF02730">
    <property type="entry name" value="AFOR_N"/>
    <property type="match status" value="1"/>
</dbReference>
<dbReference type="AlphaFoldDB" id="A0A1E5L9L3"/>
<evidence type="ECO:0000256" key="8">
    <source>
        <dbReference type="ARBA" id="ARBA00049934"/>
    </source>
</evidence>